<dbReference type="Gene3D" id="2.60.40.4160">
    <property type="match status" value="1"/>
</dbReference>
<dbReference type="EMBL" id="HE978315">
    <property type="protein sequence ID" value="CCK68910.1"/>
    <property type="molecule type" value="Genomic_DNA"/>
</dbReference>
<dbReference type="HOGENOM" id="CLU_072113_0_0_1"/>
<comment type="similarity">
    <text evidence="1">Belongs to the PIH1 family.</text>
</comment>
<keyword evidence="5" id="KW-1185">Reference proteome</keyword>
<dbReference type="STRING" id="1071383.J7R268"/>
<dbReference type="Proteomes" id="UP000006310">
    <property type="component" value="Chromosome 2"/>
</dbReference>
<dbReference type="GO" id="GO:1990904">
    <property type="term" value="C:ribonucleoprotein complex"/>
    <property type="evidence" value="ECO:0007669"/>
    <property type="project" value="TreeGrafter"/>
</dbReference>
<feature type="domain" description="Pih1 Ascomycota CS" evidence="3">
    <location>
        <begin position="224"/>
        <end position="309"/>
    </location>
</feature>
<feature type="domain" description="PIH1 N-terminal" evidence="2">
    <location>
        <begin position="13"/>
        <end position="149"/>
    </location>
</feature>
<dbReference type="RefSeq" id="XP_022463156.1">
    <property type="nucleotide sequence ID" value="XM_022606463.1"/>
</dbReference>
<evidence type="ECO:0000313" key="5">
    <source>
        <dbReference type="Proteomes" id="UP000006310"/>
    </source>
</evidence>
<evidence type="ECO:0000256" key="1">
    <source>
        <dbReference type="ARBA" id="ARBA00008511"/>
    </source>
</evidence>
<accession>J7R268</accession>
<reference evidence="5" key="2">
    <citation type="submission" date="2012-08" db="EMBL/GenBank/DDBJ databases">
        <title>Genome sequence of Kazachstania naganishii.</title>
        <authorList>
            <person name="Gordon J.L."/>
            <person name="Armisen D."/>
            <person name="Proux-Wera E."/>
            <person name="OhEigeartaigh S.S."/>
            <person name="Byrne K.P."/>
            <person name="Wolfe K.H."/>
        </authorList>
    </citation>
    <scope>NUCLEOTIDE SEQUENCE [LARGE SCALE GENOMIC DNA]</scope>
    <source>
        <strain evidence="5">ATCC MYA-139 / BCRC 22969 / CBS 8797 / CCRC 22969 / KCTC 17520 / NBRC 10181 / NCYC 3082</strain>
    </source>
</reference>
<proteinExistence type="inferred from homology"/>
<organism evidence="4 5">
    <name type="scientific">Huiozyma naganishii (strain ATCC MYA-139 / BCRC 22969 / CBS 8797 / KCTC 17520 / NBRC 10181 / NCYC 3082 / Yp74L-3)</name>
    <name type="common">Yeast</name>
    <name type="synonym">Kazachstania naganishii</name>
    <dbReference type="NCBI Taxonomy" id="1071383"/>
    <lineage>
        <taxon>Eukaryota</taxon>
        <taxon>Fungi</taxon>
        <taxon>Dikarya</taxon>
        <taxon>Ascomycota</taxon>
        <taxon>Saccharomycotina</taxon>
        <taxon>Saccharomycetes</taxon>
        <taxon>Saccharomycetales</taxon>
        <taxon>Saccharomycetaceae</taxon>
        <taxon>Huiozyma</taxon>
    </lineage>
</organism>
<dbReference type="GO" id="GO:0097255">
    <property type="term" value="C:R2TP complex"/>
    <property type="evidence" value="ECO:0007669"/>
    <property type="project" value="EnsemblFungi"/>
</dbReference>
<dbReference type="PANTHER" id="PTHR22997:SF0">
    <property type="entry name" value="PIH1 DOMAIN-CONTAINING PROTEIN 1"/>
    <property type="match status" value="1"/>
</dbReference>
<evidence type="ECO:0000259" key="2">
    <source>
        <dbReference type="Pfam" id="PF08190"/>
    </source>
</evidence>
<dbReference type="Pfam" id="PF08190">
    <property type="entry name" value="PIH1"/>
    <property type="match status" value="1"/>
</dbReference>
<dbReference type="KEGG" id="kng:KNAG_0B04750"/>
<dbReference type="GO" id="GO:0000492">
    <property type="term" value="P:box C/D snoRNP assembly"/>
    <property type="evidence" value="ECO:0007669"/>
    <property type="project" value="EnsemblFungi"/>
</dbReference>
<dbReference type="InterPro" id="IPR012981">
    <property type="entry name" value="PIH1_N"/>
</dbReference>
<dbReference type="PANTHER" id="PTHR22997">
    <property type="entry name" value="PIH1 DOMAIN-CONTAINING PROTEIN 1"/>
    <property type="match status" value="1"/>
</dbReference>
<sequence>MCLIDMHDTIQLVPVPFFVGKAKSLNPPQSKVFVNVCHNKEVPPPREPFAGLQTFQKIMANQWEIPIVTSPKRTDVDKSHQPCIVFDCIINTDIVEPLEEYEDLRKITMEWCLESIELREDNLLIDRDSVKFPKMKYKGQLPPASVTMEIPREDGTQESEGNNPSSLLQWKADTERLEEQETTLKTLFPQGPPPNKPLIQEISREHQLKRNERVQNIQEIKESCTFDVAMRKTYDTTEYKLRIKIVGSITKLLADNLEVKYDADKNQLLVEYAASPVLKLDLPNFIKEEHYTVRNFKTFLVSNRIYIFV</sequence>
<dbReference type="eggNOG" id="KOG4356">
    <property type="taxonomic scope" value="Eukaryota"/>
</dbReference>
<dbReference type="AlphaFoldDB" id="J7R268"/>
<dbReference type="Pfam" id="PF18482">
    <property type="entry name" value="Pih1_fungal_CS"/>
    <property type="match status" value="1"/>
</dbReference>
<dbReference type="InterPro" id="IPR050734">
    <property type="entry name" value="PIH1/Kintoun_subfamily"/>
</dbReference>
<evidence type="ECO:0000259" key="3">
    <source>
        <dbReference type="Pfam" id="PF18482"/>
    </source>
</evidence>
<dbReference type="GO" id="GO:0006457">
    <property type="term" value="P:protein folding"/>
    <property type="evidence" value="ECO:0007669"/>
    <property type="project" value="EnsemblFungi"/>
</dbReference>
<dbReference type="InterPro" id="IPR041441">
    <property type="entry name" value="Pih1_CS_Ascomycota"/>
</dbReference>
<gene>
    <name evidence="4" type="primary">KNAG0B04750</name>
    <name evidence="4" type="ordered locus">KNAG_0B04750</name>
</gene>
<evidence type="ECO:0000313" key="4">
    <source>
        <dbReference type="EMBL" id="CCK68910.1"/>
    </source>
</evidence>
<dbReference type="OrthoDB" id="5135119at2759"/>
<evidence type="ECO:0008006" key="6">
    <source>
        <dbReference type="Google" id="ProtNLM"/>
    </source>
</evidence>
<name>J7R268_HUIN7</name>
<dbReference type="GO" id="GO:0005737">
    <property type="term" value="C:cytoplasm"/>
    <property type="evidence" value="ECO:0007669"/>
    <property type="project" value="TreeGrafter"/>
</dbReference>
<dbReference type="GO" id="GO:0006364">
    <property type="term" value="P:rRNA processing"/>
    <property type="evidence" value="ECO:0007669"/>
    <property type="project" value="EnsemblFungi"/>
</dbReference>
<dbReference type="GeneID" id="34524560"/>
<dbReference type="OMA" id="EWCLESC"/>
<reference evidence="4 5" key="1">
    <citation type="journal article" date="2011" name="Proc. Natl. Acad. Sci. U.S.A.">
        <title>Evolutionary erosion of yeast sex chromosomes by mating-type switching accidents.</title>
        <authorList>
            <person name="Gordon J.L."/>
            <person name="Armisen D."/>
            <person name="Proux-Wera E."/>
            <person name="Oheigeartaigh S.S."/>
            <person name="Byrne K.P."/>
            <person name="Wolfe K.H."/>
        </authorList>
    </citation>
    <scope>NUCLEOTIDE SEQUENCE [LARGE SCALE GENOMIC DNA]</scope>
    <source>
        <strain evidence="5">ATCC MYA-139 / BCRC 22969 / CBS 8797 / CCRC 22969 / KCTC 17520 / NBRC 10181 / NCYC 3082</strain>
    </source>
</reference>
<protein>
    <recommendedName>
        <fullName evidence="6">PIH1 N-terminal domain-containing protein</fullName>
    </recommendedName>
</protein>